<dbReference type="EC" id="2.7.10.2" evidence="13"/>
<dbReference type="PRINTS" id="PR00109">
    <property type="entry name" value="TYRKINASE"/>
</dbReference>
<dbReference type="AlphaFoldDB" id="A0AAV2TRH9"/>
<dbReference type="PROSITE" id="PS00107">
    <property type="entry name" value="PROTEIN_KINASE_ATP"/>
    <property type="match status" value="1"/>
</dbReference>
<dbReference type="PROSITE" id="PS50011">
    <property type="entry name" value="PROTEIN_KINASE_DOM"/>
    <property type="match status" value="1"/>
</dbReference>
<dbReference type="PANTHER" id="PTHR24418">
    <property type="entry name" value="TYROSINE-PROTEIN KINASE"/>
    <property type="match status" value="1"/>
</dbReference>
<dbReference type="Pfam" id="PF00017">
    <property type="entry name" value="SH2"/>
    <property type="match status" value="1"/>
</dbReference>
<evidence type="ECO:0000256" key="5">
    <source>
        <dbReference type="ARBA" id="ARBA00022777"/>
    </source>
</evidence>
<evidence type="ECO:0000256" key="4">
    <source>
        <dbReference type="ARBA" id="ARBA00022741"/>
    </source>
</evidence>
<evidence type="ECO:0000256" key="8">
    <source>
        <dbReference type="ARBA" id="ARBA00023137"/>
    </source>
</evidence>
<dbReference type="Proteomes" id="UP001497525">
    <property type="component" value="Unassembled WGS sequence"/>
</dbReference>
<dbReference type="SUPFAM" id="SSF56112">
    <property type="entry name" value="Protein kinase-like (PK-like)"/>
    <property type="match status" value="1"/>
</dbReference>
<evidence type="ECO:0000256" key="10">
    <source>
        <dbReference type="PROSITE-ProRule" id="PRU00191"/>
    </source>
</evidence>
<dbReference type="GO" id="GO:0048468">
    <property type="term" value="P:cell development"/>
    <property type="evidence" value="ECO:0007669"/>
    <property type="project" value="UniProtKB-ARBA"/>
</dbReference>
<dbReference type="InterPro" id="IPR000719">
    <property type="entry name" value="Prot_kinase_dom"/>
</dbReference>
<dbReference type="SUPFAM" id="SSF50044">
    <property type="entry name" value="SH3-domain"/>
    <property type="match status" value="1"/>
</dbReference>
<dbReference type="GO" id="GO:0050793">
    <property type="term" value="P:regulation of developmental process"/>
    <property type="evidence" value="ECO:0007669"/>
    <property type="project" value="UniProtKB-ARBA"/>
</dbReference>
<feature type="domain" description="Protein kinase" evidence="16">
    <location>
        <begin position="240"/>
        <end position="495"/>
    </location>
</feature>
<feature type="binding site" evidence="12">
    <location>
        <position position="268"/>
    </location>
    <ligand>
        <name>ATP</name>
        <dbReference type="ChEBI" id="CHEBI:30616"/>
    </ligand>
</feature>
<dbReference type="CDD" id="cd00192">
    <property type="entry name" value="PTKc"/>
    <property type="match status" value="1"/>
</dbReference>
<dbReference type="Gene3D" id="3.30.505.10">
    <property type="entry name" value="SH2 domain"/>
    <property type="match status" value="1"/>
</dbReference>
<keyword evidence="4 12" id="KW-0547">Nucleotide-binding</keyword>
<evidence type="ECO:0000256" key="2">
    <source>
        <dbReference type="ARBA" id="ARBA00022443"/>
    </source>
</evidence>
<protein>
    <recommendedName>
        <fullName evidence="13">Tyrosine-protein kinase</fullName>
        <ecNumber evidence="13">2.7.10.2</ecNumber>
    </recommendedName>
</protein>
<evidence type="ECO:0000256" key="1">
    <source>
        <dbReference type="ARBA" id="ARBA00004308"/>
    </source>
</evidence>
<dbReference type="SMART" id="SM00219">
    <property type="entry name" value="TyrKc"/>
    <property type="match status" value="1"/>
</dbReference>
<dbReference type="GO" id="GO:0012505">
    <property type="term" value="C:endomembrane system"/>
    <property type="evidence" value="ECO:0007669"/>
    <property type="project" value="UniProtKB-SubCell"/>
</dbReference>
<dbReference type="Pfam" id="PF07714">
    <property type="entry name" value="PK_Tyr_Ser-Thr"/>
    <property type="match status" value="1"/>
</dbReference>
<evidence type="ECO:0000259" key="15">
    <source>
        <dbReference type="PROSITE" id="PS50002"/>
    </source>
</evidence>
<keyword evidence="3 13" id="KW-0808">Transferase</keyword>
<dbReference type="FunFam" id="1.10.510.10:FF:001512">
    <property type="entry name" value="Receptor tyrosine-protein kinase erbB-2"/>
    <property type="match status" value="1"/>
</dbReference>
<keyword evidence="6 12" id="KW-0067">ATP-binding</keyword>
<reference evidence="17" key="1">
    <citation type="submission" date="2024-06" db="EMBL/GenBank/DDBJ databases">
        <authorList>
            <person name="Liu X."/>
            <person name="Lenzi L."/>
            <person name="Haldenby T S."/>
            <person name="Uol C."/>
        </authorList>
    </citation>
    <scope>NUCLEOTIDE SEQUENCE</scope>
</reference>
<evidence type="ECO:0000256" key="9">
    <source>
        <dbReference type="ARBA" id="ARBA00051245"/>
    </source>
</evidence>
<evidence type="ECO:0000313" key="17">
    <source>
        <dbReference type="EMBL" id="CAL5138884.1"/>
    </source>
</evidence>
<evidence type="ECO:0000313" key="18">
    <source>
        <dbReference type="Proteomes" id="UP001497525"/>
    </source>
</evidence>
<dbReference type="GO" id="GO:0004715">
    <property type="term" value="F:non-membrane spanning protein tyrosine kinase activity"/>
    <property type="evidence" value="ECO:0007669"/>
    <property type="project" value="UniProtKB-EC"/>
</dbReference>
<sequence length="502" mass="57756">MGNSHNRRRKHSRVNDCERYVMIPSLLVVEDPSEDNYTLKREEADQRKQPAPSEQSEFARVRALFSFDGFYPDDLSFKKGDNMLVSAKNLDTWVYARHCTSGEGGFIPGNYVCFDDNEPLNVEGFLAVDRLEAEKKLFMPGLASGTYILRKQGDGGGFALSVRVNDASKNTVNVKHYRIMETTNGRYCIHQSHKYKTIAELIQRYTEVQGPLKCRLGSPFPHIYRPPVKFRDFEVPRSSIQLKRRLGEGEFGEVYVGVWNGQIKVAVKQHRHDSDRDEFITEARTMYELYHERIVSLLGVCTEPPEEPILIIMELMPRGSLLSYLKSEDGNRLGIKDQILLMLQISQGMKYLEEKRFVHRDLRAANVLVDRDGSVKVADFGLARFLQGTYEFMGTSRFPVRWTAPEAATDRHIFSTHSDVWSFGVVMYEILTFGQRPYTNMETSEVIPQILDGYRLPNPIEGTSAGDNLYLLMRECWNTDPHSRPSFKSIYHIFCTWDFSDC</sequence>
<dbReference type="Gene3D" id="2.30.30.40">
    <property type="entry name" value="SH3 Domains"/>
    <property type="match status" value="1"/>
</dbReference>
<dbReference type="InterPro" id="IPR011009">
    <property type="entry name" value="Kinase-like_dom_sf"/>
</dbReference>
<dbReference type="SUPFAM" id="SSF55550">
    <property type="entry name" value="SH2 domain"/>
    <property type="match status" value="1"/>
</dbReference>
<dbReference type="PROSITE" id="PS00109">
    <property type="entry name" value="PROTEIN_KINASE_TYR"/>
    <property type="match status" value="1"/>
</dbReference>
<evidence type="ECO:0000256" key="13">
    <source>
        <dbReference type="RuleBase" id="RU362096"/>
    </source>
</evidence>
<dbReference type="InterPro" id="IPR036028">
    <property type="entry name" value="SH3-like_dom_sf"/>
</dbReference>
<feature type="domain" description="SH2" evidence="14">
    <location>
        <begin position="121"/>
        <end position="220"/>
    </location>
</feature>
<comment type="subcellular location">
    <subcellularLocation>
        <location evidence="1">Endomembrane system</location>
    </subcellularLocation>
</comment>
<dbReference type="EMBL" id="CAXLJL010000545">
    <property type="protein sequence ID" value="CAL5138884.1"/>
    <property type="molecule type" value="Genomic_DNA"/>
</dbReference>
<comment type="similarity">
    <text evidence="13">Belongs to the protein kinase superfamily. Tyr protein kinase family.</text>
</comment>
<keyword evidence="7" id="KW-0472">Membrane</keyword>
<evidence type="ECO:0000259" key="16">
    <source>
        <dbReference type="PROSITE" id="PS50011"/>
    </source>
</evidence>
<dbReference type="GO" id="GO:0005524">
    <property type="term" value="F:ATP binding"/>
    <property type="evidence" value="ECO:0007669"/>
    <property type="project" value="UniProtKB-UniRule"/>
</dbReference>
<dbReference type="InterPro" id="IPR001452">
    <property type="entry name" value="SH3_domain"/>
</dbReference>
<dbReference type="InterPro" id="IPR036860">
    <property type="entry name" value="SH2_dom_sf"/>
</dbReference>
<dbReference type="InterPro" id="IPR050198">
    <property type="entry name" value="Non-receptor_tyrosine_kinases"/>
</dbReference>
<gene>
    <name evidence="17" type="ORF">CDAUBV1_LOCUS13744</name>
</gene>
<dbReference type="InterPro" id="IPR020635">
    <property type="entry name" value="Tyr_kinase_cat_dom"/>
</dbReference>
<evidence type="ECO:0000256" key="12">
    <source>
        <dbReference type="PROSITE-ProRule" id="PRU10141"/>
    </source>
</evidence>
<dbReference type="PRINTS" id="PR00401">
    <property type="entry name" value="SH2DOMAIN"/>
</dbReference>
<dbReference type="InterPro" id="IPR017441">
    <property type="entry name" value="Protein_kinase_ATP_BS"/>
</dbReference>
<proteinExistence type="inferred from homology"/>
<accession>A0AAV2TRH9</accession>
<dbReference type="PROSITE" id="PS50001">
    <property type="entry name" value="SH2"/>
    <property type="match status" value="1"/>
</dbReference>
<evidence type="ECO:0000259" key="14">
    <source>
        <dbReference type="PROSITE" id="PS50001"/>
    </source>
</evidence>
<keyword evidence="2 11" id="KW-0728">SH3 domain</keyword>
<keyword evidence="10" id="KW-0727">SH2 domain</keyword>
<evidence type="ECO:0000256" key="11">
    <source>
        <dbReference type="PROSITE-ProRule" id="PRU00192"/>
    </source>
</evidence>
<dbReference type="InterPro" id="IPR000980">
    <property type="entry name" value="SH2"/>
</dbReference>
<evidence type="ECO:0000256" key="6">
    <source>
        <dbReference type="ARBA" id="ARBA00022840"/>
    </source>
</evidence>
<dbReference type="InterPro" id="IPR001245">
    <property type="entry name" value="Ser-Thr/Tyr_kinase_cat_dom"/>
</dbReference>
<dbReference type="PROSITE" id="PS50002">
    <property type="entry name" value="SH3"/>
    <property type="match status" value="1"/>
</dbReference>
<organism evidence="17 18">
    <name type="scientific">Calicophoron daubneyi</name>
    <name type="common">Rumen fluke</name>
    <name type="synonym">Paramphistomum daubneyi</name>
    <dbReference type="NCBI Taxonomy" id="300641"/>
    <lineage>
        <taxon>Eukaryota</taxon>
        <taxon>Metazoa</taxon>
        <taxon>Spiralia</taxon>
        <taxon>Lophotrochozoa</taxon>
        <taxon>Platyhelminthes</taxon>
        <taxon>Trematoda</taxon>
        <taxon>Digenea</taxon>
        <taxon>Plagiorchiida</taxon>
        <taxon>Pronocephalata</taxon>
        <taxon>Paramphistomoidea</taxon>
        <taxon>Paramphistomidae</taxon>
        <taxon>Calicophoron</taxon>
    </lineage>
</organism>
<keyword evidence="5 13" id="KW-0418">Kinase</keyword>
<name>A0AAV2TRH9_CALDB</name>
<evidence type="ECO:0000256" key="3">
    <source>
        <dbReference type="ARBA" id="ARBA00022679"/>
    </source>
</evidence>
<dbReference type="SMART" id="SM00252">
    <property type="entry name" value="SH2"/>
    <property type="match status" value="1"/>
</dbReference>
<keyword evidence="8 13" id="KW-0829">Tyrosine-protein kinase</keyword>
<comment type="catalytic activity">
    <reaction evidence="9 13">
        <text>L-tyrosyl-[protein] + ATP = O-phospho-L-tyrosyl-[protein] + ADP + H(+)</text>
        <dbReference type="Rhea" id="RHEA:10596"/>
        <dbReference type="Rhea" id="RHEA-COMP:10136"/>
        <dbReference type="Rhea" id="RHEA-COMP:20101"/>
        <dbReference type="ChEBI" id="CHEBI:15378"/>
        <dbReference type="ChEBI" id="CHEBI:30616"/>
        <dbReference type="ChEBI" id="CHEBI:46858"/>
        <dbReference type="ChEBI" id="CHEBI:61978"/>
        <dbReference type="ChEBI" id="CHEBI:456216"/>
        <dbReference type="EC" id="2.7.10.2"/>
    </reaction>
</comment>
<evidence type="ECO:0000256" key="7">
    <source>
        <dbReference type="ARBA" id="ARBA00023136"/>
    </source>
</evidence>
<dbReference type="SMART" id="SM00326">
    <property type="entry name" value="SH3"/>
    <property type="match status" value="1"/>
</dbReference>
<feature type="domain" description="SH3" evidence="15">
    <location>
        <begin position="56"/>
        <end position="117"/>
    </location>
</feature>
<dbReference type="GO" id="GO:0030182">
    <property type="term" value="P:neuron differentiation"/>
    <property type="evidence" value="ECO:0007669"/>
    <property type="project" value="UniProtKB-ARBA"/>
</dbReference>
<dbReference type="Pfam" id="PF00018">
    <property type="entry name" value="SH3_1"/>
    <property type="match status" value="1"/>
</dbReference>
<dbReference type="InterPro" id="IPR008266">
    <property type="entry name" value="Tyr_kinase_AS"/>
</dbReference>
<dbReference type="Gene3D" id="1.10.510.10">
    <property type="entry name" value="Transferase(Phosphotransferase) domain 1"/>
    <property type="match status" value="1"/>
</dbReference>
<comment type="caution">
    <text evidence="17">The sequence shown here is derived from an EMBL/GenBank/DDBJ whole genome shotgun (WGS) entry which is preliminary data.</text>
</comment>